<keyword evidence="3 14" id="KW-0716">Sensory transduction</keyword>
<evidence type="ECO:0000256" key="6">
    <source>
        <dbReference type="ARBA" id="ARBA00022989"/>
    </source>
</evidence>
<dbReference type="GO" id="GO:0005886">
    <property type="term" value="C:plasma membrane"/>
    <property type="evidence" value="ECO:0007669"/>
    <property type="project" value="UniProtKB-SubCell"/>
</dbReference>
<evidence type="ECO:0000256" key="9">
    <source>
        <dbReference type="ARBA" id="ARBA00023157"/>
    </source>
</evidence>
<keyword evidence="6 14" id="KW-1133">Transmembrane helix</keyword>
<evidence type="ECO:0000256" key="8">
    <source>
        <dbReference type="ARBA" id="ARBA00023136"/>
    </source>
</evidence>
<dbReference type="PRINTS" id="PR00245">
    <property type="entry name" value="OLFACTORYR"/>
</dbReference>
<name>A0A8C4T9A3_ERPCA</name>
<evidence type="ECO:0000256" key="11">
    <source>
        <dbReference type="ARBA" id="ARBA00023180"/>
    </source>
</evidence>
<evidence type="ECO:0000256" key="14">
    <source>
        <dbReference type="RuleBase" id="RU363047"/>
    </source>
</evidence>
<reference evidence="16" key="1">
    <citation type="submission" date="2025-08" db="UniProtKB">
        <authorList>
            <consortium name="Ensembl"/>
        </authorList>
    </citation>
    <scope>IDENTIFICATION</scope>
</reference>
<feature type="transmembrane region" description="Helical" evidence="14">
    <location>
        <begin position="137"/>
        <end position="160"/>
    </location>
</feature>
<feature type="transmembrane region" description="Helical" evidence="14">
    <location>
        <begin position="56"/>
        <end position="78"/>
    </location>
</feature>
<dbReference type="PRINTS" id="PR00237">
    <property type="entry name" value="GPCRRHODOPSN"/>
</dbReference>
<dbReference type="GeneTree" id="ENSGT00940000161369"/>
<evidence type="ECO:0000256" key="5">
    <source>
        <dbReference type="ARBA" id="ARBA00022725"/>
    </source>
</evidence>
<feature type="transmembrane region" description="Helical" evidence="14">
    <location>
        <begin position="232"/>
        <end position="256"/>
    </location>
</feature>
<dbReference type="SUPFAM" id="SSF81321">
    <property type="entry name" value="Family A G protein-coupled receptor-like"/>
    <property type="match status" value="1"/>
</dbReference>
<evidence type="ECO:0000259" key="15">
    <source>
        <dbReference type="PROSITE" id="PS50262"/>
    </source>
</evidence>
<proteinExistence type="inferred from homology"/>
<dbReference type="Gene3D" id="1.20.1070.10">
    <property type="entry name" value="Rhodopsin 7-helix transmembrane proteins"/>
    <property type="match status" value="1"/>
</dbReference>
<feature type="domain" description="G-protein coupled receptors family 1 profile" evidence="15">
    <location>
        <begin position="37"/>
        <end position="286"/>
    </location>
</feature>
<dbReference type="PROSITE" id="PS50262">
    <property type="entry name" value="G_PROTEIN_RECEP_F1_2"/>
    <property type="match status" value="1"/>
</dbReference>
<keyword evidence="8 14" id="KW-0472">Membrane</keyword>
<comment type="similarity">
    <text evidence="13">Belongs to the G-protein coupled receptor 1 family.</text>
</comment>
<dbReference type="InterPro" id="IPR017452">
    <property type="entry name" value="GPCR_Rhodpsn_7TM"/>
</dbReference>
<feature type="transmembrane region" description="Helical" evidence="14">
    <location>
        <begin position="268"/>
        <end position="288"/>
    </location>
</feature>
<feature type="transmembrane region" description="Helical" evidence="14">
    <location>
        <begin position="98"/>
        <end position="116"/>
    </location>
</feature>
<reference evidence="16" key="2">
    <citation type="submission" date="2025-09" db="UniProtKB">
        <authorList>
            <consortium name="Ensembl"/>
        </authorList>
    </citation>
    <scope>IDENTIFICATION</scope>
</reference>
<keyword evidence="4 13" id="KW-0812">Transmembrane</keyword>
<comment type="subcellular location">
    <subcellularLocation>
        <location evidence="1 14">Cell membrane</location>
        <topology evidence="1 14">Multi-pass membrane protein</topology>
    </subcellularLocation>
</comment>
<dbReference type="AlphaFoldDB" id="A0A8C4T9A3"/>
<keyword evidence="5 14" id="KW-0552">Olfaction</keyword>
<accession>A0A8C4T9A3</accession>
<keyword evidence="11" id="KW-0325">Glycoprotein</keyword>
<keyword evidence="9" id="KW-1015">Disulfide bond</keyword>
<dbReference type="InterPro" id="IPR050939">
    <property type="entry name" value="Olfactory_GPCR1"/>
</dbReference>
<evidence type="ECO:0000256" key="13">
    <source>
        <dbReference type="RuleBase" id="RU000688"/>
    </source>
</evidence>
<dbReference type="InterPro" id="IPR000725">
    <property type="entry name" value="Olfact_rcpt"/>
</dbReference>
<feature type="transmembrane region" description="Helical" evidence="14">
    <location>
        <begin position="23"/>
        <end position="44"/>
    </location>
</feature>
<dbReference type="GO" id="GO:0004930">
    <property type="term" value="F:G protein-coupled receptor activity"/>
    <property type="evidence" value="ECO:0007669"/>
    <property type="project" value="UniProtKB-KW"/>
</dbReference>
<dbReference type="Ensembl" id="ENSECRT00000029646.1">
    <property type="protein sequence ID" value="ENSECRP00000029032.1"/>
    <property type="gene ID" value="ENSECRG00000019655.1"/>
</dbReference>
<keyword evidence="10 13" id="KW-0675">Receptor</keyword>
<organism evidence="16 17">
    <name type="scientific">Erpetoichthys calabaricus</name>
    <name type="common">Rope fish</name>
    <name type="synonym">Calamoichthys calabaricus</name>
    <dbReference type="NCBI Taxonomy" id="27687"/>
    <lineage>
        <taxon>Eukaryota</taxon>
        <taxon>Metazoa</taxon>
        <taxon>Chordata</taxon>
        <taxon>Craniata</taxon>
        <taxon>Vertebrata</taxon>
        <taxon>Euteleostomi</taxon>
        <taxon>Actinopterygii</taxon>
        <taxon>Polypteriformes</taxon>
        <taxon>Polypteridae</taxon>
        <taxon>Erpetoichthys</taxon>
    </lineage>
</organism>
<dbReference type="GO" id="GO:0004984">
    <property type="term" value="F:olfactory receptor activity"/>
    <property type="evidence" value="ECO:0007669"/>
    <property type="project" value="InterPro"/>
</dbReference>
<dbReference type="PROSITE" id="PS00237">
    <property type="entry name" value="G_PROTEIN_RECEP_F1_1"/>
    <property type="match status" value="1"/>
</dbReference>
<evidence type="ECO:0000256" key="2">
    <source>
        <dbReference type="ARBA" id="ARBA00022475"/>
    </source>
</evidence>
<evidence type="ECO:0000256" key="10">
    <source>
        <dbReference type="ARBA" id="ARBA00023170"/>
    </source>
</evidence>
<dbReference type="Pfam" id="PF13853">
    <property type="entry name" value="7tm_4"/>
    <property type="match status" value="1"/>
</dbReference>
<evidence type="ECO:0000256" key="3">
    <source>
        <dbReference type="ARBA" id="ARBA00022606"/>
    </source>
</evidence>
<keyword evidence="12 13" id="KW-0807">Transducer</keyword>
<evidence type="ECO:0000313" key="17">
    <source>
        <dbReference type="Proteomes" id="UP000694620"/>
    </source>
</evidence>
<dbReference type="InterPro" id="IPR000276">
    <property type="entry name" value="GPCR_Rhodpsn"/>
</dbReference>
<dbReference type="CDD" id="cd13954">
    <property type="entry name" value="7tmA_OR"/>
    <property type="match status" value="1"/>
</dbReference>
<protein>
    <recommendedName>
        <fullName evidence="14">Olfactory receptor</fullName>
    </recommendedName>
</protein>
<evidence type="ECO:0000256" key="7">
    <source>
        <dbReference type="ARBA" id="ARBA00023040"/>
    </source>
</evidence>
<evidence type="ECO:0000256" key="12">
    <source>
        <dbReference type="ARBA" id="ARBA00023224"/>
    </source>
</evidence>
<keyword evidence="7 13" id="KW-0297">G-protein coupled receptor</keyword>
<evidence type="ECO:0000256" key="1">
    <source>
        <dbReference type="ARBA" id="ARBA00004651"/>
    </source>
</evidence>
<keyword evidence="2 14" id="KW-1003">Cell membrane</keyword>
<feature type="transmembrane region" description="Helical" evidence="14">
    <location>
        <begin position="180"/>
        <end position="212"/>
    </location>
</feature>
<evidence type="ECO:0000256" key="4">
    <source>
        <dbReference type="ARBA" id="ARBA00022692"/>
    </source>
</evidence>
<dbReference type="PANTHER" id="PTHR24242">
    <property type="entry name" value="G-PROTEIN COUPLED RECEPTOR"/>
    <property type="match status" value="1"/>
</dbReference>
<keyword evidence="17" id="KW-1185">Reference proteome</keyword>
<dbReference type="FunFam" id="1.20.1070.10:FF:000024">
    <property type="entry name" value="Olfactory receptor"/>
    <property type="match status" value="1"/>
</dbReference>
<dbReference type="PANTHER" id="PTHR24242:SF359">
    <property type="entry name" value="ODORANT RECEPTOR-RELATED"/>
    <property type="match status" value="1"/>
</dbReference>
<evidence type="ECO:0000313" key="16">
    <source>
        <dbReference type="Ensembl" id="ENSECRP00000029032.1"/>
    </source>
</evidence>
<sequence length="316" mass="35687">MFLFNFIIVGFPGFQDQESKKTLFTFFLIAYLFILLVNLMLIFIFAADRNLHTPMYLLVCSLAILDIVLSTNTVPRMLALFISDSRSTPFVTCFTQTYFFLGLSSVECFLLGLMAYDRHIAISKPLHYPSIMTNSRILKLIIYSWVGGFLCPAIAVGLALRFPFCGPNKITQCFCDYSSVLILACGDIMVTSYVALAMGLSILFIPLIYIIFSYAKIIMSVLKISSAGRMKAFSTCGTHLLVISLYFFVTAGVFISYRIPGTSVDVRIMAAVLQNVFPPLMNPIIYCLRTKEIREKSFVRNLWKIRNILTHSITLQ</sequence>
<dbReference type="Proteomes" id="UP000694620">
    <property type="component" value="Unassembled WGS sequence"/>
</dbReference>